<dbReference type="PANTHER" id="PTHR43252">
    <property type="entry name" value="TRANSCRIPTIONAL REGULATOR YQJI"/>
    <property type="match status" value="1"/>
</dbReference>
<dbReference type="InterPro" id="IPR005149">
    <property type="entry name" value="Tscrpt_reg_PadR_N"/>
</dbReference>
<dbReference type="PANTHER" id="PTHR43252:SF2">
    <property type="entry name" value="TRANSCRIPTION REGULATOR, PADR-LIKE FAMILY"/>
    <property type="match status" value="1"/>
</dbReference>
<evidence type="ECO:0000259" key="2">
    <source>
        <dbReference type="Pfam" id="PF03551"/>
    </source>
</evidence>
<keyword evidence="3" id="KW-0238">DNA-binding</keyword>
<comment type="caution">
    <text evidence="3">The sequence shown here is derived from an EMBL/GenBank/DDBJ whole genome shotgun (WGS) entry which is preliminary data.</text>
</comment>
<dbReference type="Proteomes" id="UP000585272">
    <property type="component" value="Unassembled WGS sequence"/>
</dbReference>
<feature type="region of interest" description="Disordered" evidence="1">
    <location>
        <begin position="129"/>
        <end position="149"/>
    </location>
</feature>
<gene>
    <name evidence="3" type="ORF">BDZ31_001604</name>
</gene>
<dbReference type="EMBL" id="JACHNU010000001">
    <property type="protein sequence ID" value="MBB4662031.1"/>
    <property type="molecule type" value="Genomic_DNA"/>
</dbReference>
<dbReference type="RefSeq" id="WP_183340704.1">
    <property type="nucleotide sequence ID" value="NZ_JACHNU010000001.1"/>
</dbReference>
<dbReference type="AlphaFoldDB" id="A0A840ICR6"/>
<dbReference type="Gene3D" id="1.10.10.10">
    <property type="entry name" value="Winged helix-like DNA-binding domain superfamily/Winged helix DNA-binding domain"/>
    <property type="match status" value="1"/>
</dbReference>
<feature type="domain" description="Transcription regulator PadR N-terminal" evidence="2">
    <location>
        <begin position="8"/>
        <end position="77"/>
    </location>
</feature>
<proteinExistence type="predicted"/>
<organism evidence="3 4">
    <name type="scientific">Conexibacter arvalis</name>
    <dbReference type="NCBI Taxonomy" id="912552"/>
    <lineage>
        <taxon>Bacteria</taxon>
        <taxon>Bacillati</taxon>
        <taxon>Actinomycetota</taxon>
        <taxon>Thermoleophilia</taxon>
        <taxon>Solirubrobacterales</taxon>
        <taxon>Conexibacteraceae</taxon>
        <taxon>Conexibacter</taxon>
    </lineage>
</organism>
<evidence type="ECO:0000313" key="3">
    <source>
        <dbReference type="EMBL" id="MBB4662031.1"/>
    </source>
</evidence>
<dbReference type="SUPFAM" id="SSF46785">
    <property type="entry name" value="Winged helix' DNA-binding domain"/>
    <property type="match status" value="1"/>
</dbReference>
<dbReference type="InterPro" id="IPR036390">
    <property type="entry name" value="WH_DNA-bd_sf"/>
</dbReference>
<dbReference type="GO" id="GO:0003677">
    <property type="term" value="F:DNA binding"/>
    <property type="evidence" value="ECO:0007669"/>
    <property type="project" value="UniProtKB-KW"/>
</dbReference>
<accession>A0A840ICR6</accession>
<sequence>MASPQNVVLAALLEGPSHCYEVNKRVRERLGGDAISAYKVIGRMEQTGLVEEIDVRAGSGGRTAQVVYAVTDAGARRHASWMRSPLPDLEAGTELTTRMRFARPEDLPSLLNVAEAALNDLHARLAAAQAAQQRRREQRTRPLRNQRPTAREVADLLAEQLLNDVLLLQIKWLGRATVDLEQLLLDNAPKG</sequence>
<evidence type="ECO:0000313" key="4">
    <source>
        <dbReference type="Proteomes" id="UP000585272"/>
    </source>
</evidence>
<name>A0A840ICR6_9ACTN</name>
<dbReference type="Pfam" id="PF03551">
    <property type="entry name" value="PadR"/>
    <property type="match status" value="1"/>
</dbReference>
<keyword evidence="4" id="KW-1185">Reference proteome</keyword>
<evidence type="ECO:0000256" key="1">
    <source>
        <dbReference type="SAM" id="MobiDB-lite"/>
    </source>
</evidence>
<protein>
    <submittedName>
        <fullName evidence="3">DNA-binding PadR family transcriptional regulator</fullName>
    </submittedName>
</protein>
<dbReference type="InterPro" id="IPR036388">
    <property type="entry name" value="WH-like_DNA-bd_sf"/>
</dbReference>
<reference evidence="3 4" key="1">
    <citation type="submission" date="2020-08" db="EMBL/GenBank/DDBJ databases">
        <title>Genomic Encyclopedia of Archaeal and Bacterial Type Strains, Phase II (KMG-II): from individual species to whole genera.</title>
        <authorList>
            <person name="Goeker M."/>
        </authorList>
    </citation>
    <scope>NUCLEOTIDE SEQUENCE [LARGE SCALE GENOMIC DNA]</scope>
    <source>
        <strain evidence="3 4">DSM 23288</strain>
    </source>
</reference>